<sequence>MPSVVDGYDPWTTDNFSHVINRIKPDSWLATKSWLLPRAVSSATSSRIIHFSCSRSIAAHRCHLGLVFAGQTGSEAEDPGFMKELEDICPQDAVYLSYQLLQVQDPVNYQDLEVLKLSAAIVVFPL</sequence>
<accession>A0A409XXY3</accession>
<comment type="caution">
    <text evidence="1">The sequence shown here is derived from an EMBL/GenBank/DDBJ whole genome shotgun (WGS) entry which is preliminary data.</text>
</comment>
<dbReference type="InParanoid" id="A0A409XXY3"/>
<gene>
    <name evidence="1" type="ORF">CVT26_008654</name>
</gene>
<organism evidence="1 2">
    <name type="scientific">Gymnopilus dilepis</name>
    <dbReference type="NCBI Taxonomy" id="231916"/>
    <lineage>
        <taxon>Eukaryota</taxon>
        <taxon>Fungi</taxon>
        <taxon>Dikarya</taxon>
        <taxon>Basidiomycota</taxon>
        <taxon>Agaricomycotina</taxon>
        <taxon>Agaricomycetes</taxon>
        <taxon>Agaricomycetidae</taxon>
        <taxon>Agaricales</taxon>
        <taxon>Agaricineae</taxon>
        <taxon>Hymenogastraceae</taxon>
        <taxon>Gymnopilus</taxon>
    </lineage>
</organism>
<reference evidence="1 2" key="1">
    <citation type="journal article" date="2018" name="Evol. Lett.">
        <title>Horizontal gene cluster transfer increased hallucinogenic mushroom diversity.</title>
        <authorList>
            <person name="Reynolds H.T."/>
            <person name="Vijayakumar V."/>
            <person name="Gluck-Thaler E."/>
            <person name="Korotkin H.B."/>
            <person name="Matheny P.B."/>
            <person name="Slot J.C."/>
        </authorList>
    </citation>
    <scope>NUCLEOTIDE SEQUENCE [LARGE SCALE GENOMIC DNA]</scope>
    <source>
        <strain evidence="1 2">SRW20</strain>
    </source>
</reference>
<evidence type="ECO:0000313" key="1">
    <source>
        <dbReference type="EMBL" id="PPQ95624.1"/>
    </source>
</evidence>
<evidence type="ECO:0000313" key="2">
    <source>
        <dbReference type="Proteomes" id="UP000284706"/>
    </source>
</evidence>
<dbReference type="AlphaFoldDB" id="A0A409XXY3"/>
<keyword evidence="2" id="KW-1185">Reference proteome</keyword>
<proteinExistence type="predicted"/>
<dbReference type="Proteomes" id="UP000284706">
    <property type="component" value="Unassembled WGS sequence"/>
</dbReference>
<name>A0A409XXY3_9AGAR</name>
<dbReference type="EMBL" id="NHYE01001421">
    <property type="protein sequence ID" value="PPQ95624.1"/>
    <property type="molecule type" value="Genomic_DNA"/>
</dbReference>
<protein>
    <submittedName>
        <fullName evidence="1">Uncharacterized protein</fullName>
    </submittedName>
</protein>